<evidence type="ECO:0000313" key="2">
    <source>
        <dbReference type="Proteomes" id="UP000054270"/>
    </source>
</evidence>
<dbReference type="OMA" id="NIMEPEW"/>
<dbReference type="OrthoDB" id="2835493at2759"/>
<name>A0A0D2NH53_HYPSF</name>
<gene>
    <name evidence="1" type="ORF">HYPSUDRAFT_205536</name>
</gene>
<evidence type="ECO:0000313" key="1">
    <source>
        <dbReference type="EMBL" id="KJA18294.1"/>
    </source>
</evidence>
<dbReference type="AlphaFoldDB" id="A0A0D2NH53"/>
<reference evidence="2" key="1">
    <citation type="submission" date="2014-04" db="EMBL/GenBank/DDBJ databases">
        <title>Evolutionary Origins and Diversification of the Mycorrhizal Mutualists.</title>
        <authorList>
            <consortium name="DOE Joint Genome Institute"/>
            <consortium name="Mycorrhizal Genomics Consortium"/>
            <person name="Kohler A."/>
            <person name="Kuo A."/>
            <person name="Nagy L.G."/>
            <person name="Floudas D."/>
            <person name="Copeland A."/>
            <person name="Barry K.W."/>
            <person name="Cichocki N."/>
            <person name="Veneault-Fourrey C."/>
            <person name="LaButti K."/>
            <person name="Lindquist E.A."/>
            <person name="Lipzen A."/>
            <person name="Lundell T."/>
            <person name="Morin E."/>
            <person name="Murat C."/>
            <person name="Riley R."/>
            <person name="Ohm R."/>
            <person name="Sun H."/>
            <person name="Tunlid A."/>
            <person name="Henrissat B."/>
            <person name="Grigoriev I.V."/>
            <person name="Hibbett D.S."/>
            <person name="Martin F."/>
        </authorList>
    </citation>
    <scope>NUCLEOTIDE SEQUENCE [LARGE SCALE GENOMIC DNA]</scope>
    <source>
        <strain evidence="2">FD-334 SS-4</strain>
    </source>
</reference>
<evidence type="ECO:0008006" key="3">
    <source>
        <dbReference type="Google" id="ProtNLM"/>
    </source>
</evidence>
<proteinExistence type="predicted"/>
<sequence>MSAKAFYHKDIPPYTPEIPPELWATIIQEATYAVGGYEPDLMTLELGIRGSSIDKGRFQQWRISLVTKRNIARVNKAWYALVSPFLYEHIILGRSRALKPLLHGMNRSANATDGQINRPIGWWTQRLDVSMRDNPNRNPQVEMDALAGILAHLPNLRILTFSITGHRYRQTLPSNVLHSLVCRDTLKIVHWHTPHFPSISSFSAFLKEYPHLESVNVNEIMNSSIPQIHLNSLNTVHVHGVGFIAGETPTLTSHIWALDLPAVRYATYEVEFSGNDELLVQGFFSAVGPQLKVIQLNQLGRGEAMEVELNLDVTYEEILQHCHALQQVNVLFNSWDTLWLFYPKFPTTVQTLVIRILRGQLSRSDMGLLFNLYFENVKAKNPDLKKVQLYSEMNIRVLQKHPSFQTCLLRMKNIGLSFLDSQGNIMEPEWS</sequence>
<organism evidence="1 2">
    <name type="scientific">Hypholoma sublateritium (strain FD-334 SS-4)</name>
    <dbReference type="NCBI Taxonomy" id="945553"/>
    <lineage>
        <taxon>Eukaryota</taxon>
        <taxon>Fungi</taxon>
        <taxon>Dikarya</taxon>
        <taxon>Basidiomycota</taxon>
        <taxon>Agaricomycotina</taxon>
        <taxon>Agaricomycetes</taxon>
        <taxon>Agaricomycetidae</taxon>
        <taxon>Agaricales</taxon>
        <taxon>Agaricineae</taxon>
        <taxon>Strophariaceae</taxon>
        <taxon>Hypholoma</taxon>
    </lineage>
</organism>
<dbReference type="EMBL" id="KN817591">
    <property type="protein sequence ID" value="KJA18294.1"/>
    <property type="molecule type" value="Genomic_DNA"/>
</dbReference>
<dbReference type="Proteomes" id="UP000054270">
    <property type="component" value="Unassembled WGS sequence"/>
</dbReference>
<keyword evidence="2" id="KW-1185">Reference proteome</keyword>
<protein>
    <recommendedName>
        <fullName evidence="3">F-box domain-containing protein</fullName>
    </recommendedName>
</protein>
<accession>A0A0D2NH53</accession>